<feature type="domain" description="Signal transduction histidine kinase internal region" evidence="2">
    <location>
        <begin position="162"/>
        <end position="238"/>
    </location>
</feature>
<proteinExistence type="predicted"/>
<dbReference type="PANTHER" id="PTHR34220">
    <property type="entry name" value="SENSOR HISTIDINE KINASE YPDA"/>
    <property type="match status" value="1"/>
</dbReference>
<keyword evidence="3" id="KW-0418">Kinase</keyword>
<keyword evidence="3" id="KW-0808">Transferase</keyword>
<dbReference type="InterPro" id="IPR050640">
    <property type="entry name" value="Bact_2-comp_sensor_kinase"/>
</dbReference>
<feature type="transmembrane region" description="Helical" evidence="1">
    <location>
        <begin position="39"/>
        <end position="61"/>
    </location>
</feature>
<feature type="transmembrane region" description="Helical" evidence="1">
    <location>
        <begin position="82"/>
        <end position="105"/>
    </location>
</feature>
<keyword evidence="1" id="KW-0472">Membrane</keyword>
<comment type="caution">
    <text evidence="3">The sequence shown here is derived from an EMBL/GenBank/DDBJ whole genome shotgun (WGS) entry which is preliminary data.</text>
</comment>
<gene>
    <name evidence="3" type="ORF">F8D52_21130</name>
</gene>
<dbReference type="Pfam" id="PF06580">
    <property type="entry name" value="His_kinase"/>
    <property type="match status" value="1"/>
</dbReference>
<dbReference type="InterPro" id="IPR010559">
    <property type="entry name" value="Sig_transdc_His_kin_internal"/>
</dbReference>
<evidence type="ECO:0000313" key="3">
    <source>
        <dbReference type="EMBL" id="KAB1228723.1"/>
    </source>
</evidence>
<keyword evidence="4" id="KW-1185">Reference proteome</keyword>
<dbReference type="GO" id="GO:0016301">
    <property type="term" value="F:kinase activity"/>
    <property type="evidence" value="ECO:0007669"/>
    <property type="project" value="UniProtKB-KW"/>
</dbReference>
<evidence type="ECO:0000313" key="4">
    <source>
        <dbReference type="Proteomes" id="UP000326384"/>
    </source>
</evidence>
<keyword evidence="1" id="KW-1133">Transmembrane helix</keyword>
<keyword evidence="1" id="KW-0812">Transmembrane</keyword>
<dbReference type="PANTHER" id="PTHR34220:SF7">
    <property type="entry name" value="SENSOR HISTIDINE KINASE YPDA"/>
    <property type="match status" value="1"/>
</dbReference>
<accession>A0A5N4BJY6</accession>
<evidence type="ECO:0000256" key="1">
    <source>
        <dbReference type="SAM" id="Phobius"/>
    </source>
</evidence>
<dbReference type="Proteomes" id="UP000326384">
    <property type="component" value="Unassembled WGS sequence"/>
</dbReference>
<dbReference type="RefSeq" id="WP_152291224.1">
    <property type="nucleotide sequence ID" value="NZ_VTPV01000017.1"/>
</dbReference>
<organism evidence="3 4">
    <name type="scientific">Chryseobacterium viscerum</name>
    <dbReference type="NCBI Taxonomy" id="1037377"/>
    <lineage>
        <taxon>Bacteria</taxon>
        <taxon>Pseudomonadati</taxon>
        <taxon>Bacteroidota</taxon>
        <taxon>Flavobacteriia</taxon>
        <taxon>Flavobacteriales</taxon>
        <taxon>Weeksellaceae</taxon>
        <taxon>Chryseobacterium group</taxon>
        <taxon>Chryseobacterium</taxon>
    </lineage>
</organism>
<sequence>MKTILKQINQNRYFLLFVLLFAYLQSIHIRIIIRRTLDAYIFTPEAAVATFISACILFFVMDFFIKNWKKSSTFSIADILKIFSSSLLTYLLVIKIIGFMISLAFGAVEKNFNKEVAILSTFSDLIGGFIYGSFFLAYRYYKKNTAYQKQLALYHQALSDSKINQLKAQLNPHFLFNNLNILDQLIEEDKQKASDFLNEFAEIYRYVLDVSDKKIISVEEELAFAEKYFKLIQYKYGNVYSLKVNHSEASGNIIPLSLQLLLENAVQHNIGTFANPVLIIIDLNHKITVSNNRLPKRNSKKTSGRALNNLIEQYALLTDQQVEILKTENEFSVIIPIIPA</sequence>
<dbReference type="EMBL" id="VTPV01000017">
    <property type="protein sequence ID" value="KAB1228723.1"/>
    <property type="molecule type" value="Genomic_DNA"/>
</dbReference>
<name>A0A5N4BJY6_9FLAO</name>
<evidence type="ECO:0000259" key="2">
    <source>
        <dbReference type="Pfam" id="PF06580"/>
    </source>
</evidence>
<protein>
    <submittedName>
        <fullName evidence="3">Histidine kinase</fullName>
    </submittedName>
</protein>
<reference evidence="3 4" key="1">
    <citation type="journal article" date="2019" name="Stand. Genomic Sci.">
        <title>Draft Whole-Genome Sequence of a Novel Chryseobacterium viscerum Strain Isolated from Fresh Water at Dripping Springs, New Mexico.</title>
        <authorList>
            <person name="Kyndt J.A."/>
            <person name="Moore T.C."/>
        </authorList>
    </citation>
    <scope>NUCLEOTIDE SEQUENCE [LARGE SCALE GENOMIC DNA]</scope>
    <source>
        <strain evidence="3 4">DPS</strain>
    </source>
</reference>
<feature type="transmembrane region" description="Helical" evidence="1">
    <location>
        <begin position="117"/>
        <end position="141"/>
    </location>
</feature>
<feature type="transmembrane region" description="Helical" evidence="1">
    <location>
        <begin position="12"/>
        <end position="33"/>
    </location>
</feature>